<evidence type="ECO:0000256" key="4">
    <source>
        <dbReference type="SAM" id="Phobius"/>
    </source>
</evidence>
<keyword evidence="4" id="KW-0812">Transmembrane</keyword>
<name>A0A920CPQ4_9BACL</name>
<proteinExistence type="inferred from homology"/>
<dbReference type="AlphaFoldDB" id="A0A920CPQ4"/>
<dbReference type="PANTHER" id="PTHR32089">
    <property type="entry name" value="METHYL-ACCEPTING CHEMOTAXIS PROTEIN MCPB"/>
    <property type="match status" value="1"/>
</dbReference>
<dbReference type="InterPro" id="IPR004089">
    <property type="entry name" value="MCPsignal_dom"/>
</dbReference>
<dbReference type="SUPFAM" id="SSF58104">
    <property type="entry name" value="Methyl-accepting chemotaxis protein (MCP) signaling domain"/>
    <property type="match status" value="1"/>
</dbReference>
<reference evidence="6 7" key="1">
    <citation type="submission" date="2021-03" db="EMBL/GenBank/DDBJ databases">
        <title>Antimicrobial resistance genes in bacteria isolated from Japanese honey, and their potential for conferring macrolide and lincosamide resistance in the American foulbrood pathogen Paenibacillus larvae.</title>
        <authorList>
            <person name="Okamoto M."/>
            <person name="Kumagai M."/>
            <person name="Kanamori H."/>
            <person name="Takamatsu D."/>
        </authorList>
    </citation>
    <scope>NUCLEOTIDE SEQUENCE [LARGE SCALE GENOMIC DNA]</scope>
    <source>
        <strain evidence="6 7">J34TS1</strain>
    </source>
</reference>
<keyword evidence="4" id="KW-1133">Transmembrane helix</keyword>
<dbReference type="GO" id="GO:0004888">
    <property type="term" value="F:transmembrane signaling receptor activity"/>
    <property type="evidence" value="ECO:0007669"/>
    <property type="project" value="InterPro"/>
</dbReference>
<evidence type="ECO:0000259" key="5">
    <source>
        <dbReference type="PROSITE" id="PS50111"/>
    </source>
</evidence>
<dbReference type="GO" id="GO:0007165">
    <property type="term" value="P:signal transduction"/>
    <property type="evidence" value="ECO:0007669"/>
    <property type="project" value="UniProtKB-KW"/>
</dbReference>
<comment type="similarity">
    <text evidence="2">Belongs to the methyl-accepting chemotaxis (MCP) protein family.</text>
</comment>
<dbReference type="PROSITE" id="PS50111">
    <property type="entry name" value="CHEMOTAXIS_TRANSDUC_2"/>
    <property type="match status" value="1"/>
</dbReference>
<dbReference type="Gene3D" id="1.10.287.950">
    <property type="entry name" value="Methyl-accepting chemotaxis protein"/>
    <property type="match status" value="1"/>
</dbReference>
<dbReference type="Pfam" id="PF00015">
    <property type="entry name" value="MCPsignal"/>
    <property type="match status" value="1"/>
</dbReference>
<gene>
    <name evidence="6" type="ORF">J34TS1_37060</name>
</gene>
<dbReference type="CDD" id="cd11386">
    <property type="entry name" value="MCP_signal"/>
    <property type="match status" value="1"/>
</dbReference>
<evidence type="ECO:0000313" key="6">
    <source>
        <dbReference type="EMBL" id="GIO48941.1"/>
    </source>
</evidence>
<evidence type="ECO:0000256" key="3">
    <source>
        <dbReference type="PROSITE-ProRule" id="PRU00284"/>
    </source>
</evidence>
<keyword evidence="4" id="KW-0472">Membrane</keyword>
<dbReference type="EMBL" id="BORT01000017">
    <property type="protein sequence ID" value="GIO48941.1"/>
    <property type="molecule type" value="Genomic_DNA"/>
</dbReference>
<evidence type="ECO:0000256" key="1">
    <source>
        <dbReference type="ARBA" id="ARBA00023224"/>
    </source>
</evidence>
<dbReference type="PANTHER" id="PTHR32089:SF112">
    <property type="entry name" value="LYSOZYME-LIKE PROTEIN-RELATED"/>
    <property type="match status" value="1"/>
</dbReference>
<comment type="caution">
    <text evidence="6">The sequence shown here is derived from an EMBL/GenBank/DDBJ whole genome shotgun (WGS) entry which is preliminary data.</text>
</comment>
<keyword evidence="1 3" id="KW-0807">Transducer</keyword>
<sequence>MTEKTDIHKKLKQVSLQGAGLFSGAVIVINLICFMLGLPVFAGLILSLVLTLPASYFIALWLLRSAKGQAAQTGSDSNIEELKNYQAASADGDYVLVTEQYKELSNQVKEHISKIGGAIEQVKTNSEMGFYVSDMIKEATLGVSADANQQTDMIRISSNTVNDVVGAIRHIAGSADETAVAATESSEKATKGQESIVTAIDQMGEANTTVHSLVDIMSRLEESSREVASFVSIIREIAEQTHLLALNAAIEAARFGDEGRGFSVIASEVRNLAEQSSESAKQVTQVVSLILNETVQAVTSTKLVASQVDNGLRGVKEAGESFEFIKLSIGEVAGQMQEVSSSVEEIAAGAEQLVDTMQKTEQIAVKTTQEMNNVTQAVEEHHAIMEQIATATQTLNDISKELEQAMQQYRKPSDHPQAS</sequence>
<evidence type="ECO:0000313" key="7">
    <source>
        <dbReference type="Proteomes" id="UP000682811"/>
    </source>
</evidence>
<organism evidence="6 7">
    <name type="scientific">Paenibacillus azoreducens</name>
    <dbReference type="NCBI Taxonomy" id="116718"/>
    <lineage>
        <taxon>Bacteria</taxon>
        <taxon>Bacillati</taxon>
        <taxon>Bacillota</taxon>
        <taxon>Bacilli</taxon>
        <taxon>Bacillales</taxon>
        <taxon>Paenibacillaceae</taxon>
        <taxon>Paenibacillus</taxon>
    </lineage>
</organism>
<feature type="transmembrane region" description="Helical" evidence="4">
    <location>
        <begin position="21"/>
        <end position="38"/>
    </location>
</feature>
<evidence type="ECO:0000256" key="2">
    <source>
        <dbReference type="ARBA" id="ARBA00029447"/>
    </source>
</evidence>
<feature type="transmembrane region" description="Helical" evidence="4">
    <location>
        <begin position="44"/>
        <end position="63"/>
    </location>
</feature>
<dbReference type="GO" id="GO:0016020">
    <property type="term" value="C:membrane"/>
    <property type="evidence" value="ECO:0007669"/>
    <property type="project" value="InterPro"/>
</dbReference>
<dbReference type="InterPro" id="IPR004090">
    <property type="entry name" value="Chemotax_Me-accpt_rcpt"/>
</dbReference>
<feature type="domain" description="Methyl-accepting transducer" evidence="5">
    <location>
        <begin position="125"/>
        <end position="361"/>
    </location>
</feature>
<protein>
    <recommendedName>
        <fullName evidence="5">Methyl-accepting transducer domain-containing protein</fullName>
    </recommendedName>
</protein>
<accession>A0A920CPQ4</accession>
<dbReference type="SMART" id="SM00283">
    <property type="entry name" value="MA"/>
    <property type="match status" value="1"/>
</dbReference>
<keyword evidence="7" id="KW-1185">Reference proteome</keyword>
<dbReference type="GO" id="GO:0006935">
    <property type="term" value="P:chemotaxis"/>
    <property type="evidence" value="ECO:0007669"/>
    <property type="project" value="InterPro"/>
</dbReference>
<dbReference type="Proteomes" id="UP000682811">
    <property type="component" value="Unassembled WGS sequence"/>
</dbReference>
<dbReference type="RefSeq" id="WP_212979533.1">
    <property type="nucleotide sequence ID" value="NZ_AP025343.1"/>
</dbReference>
<dbReference type="PRINTS" id="PR00260">
    <property type="entry name" value="CHEMTRNSDUCR"/>
</dbReference>